<name>A0A1I6D3P1_9PSEU</name>
<dbReference type="GO" id="GO:0006313">
    <property type="term" value="P:DNA transposition"/>
    <property type="evidence" value="ECO:0007669"/>
    <property type="project" value="InterPro"/>
</dbReference>
<keyword evidence="3" id="KW-1185">Reference proteome</keyword>
<protein>
    <submittedName>
        <fullName evidence="2">Transposase</fullName>
    </submittedName>
</protein>
<evidence type="ECO:0000259" key="1">
    <source>
        <dbReference type="Pfam" id="PF01548"/>
    </source>
</evidence>
<gene>
    <name evidence="2" type="ORF">SAMN04488564_1011011</name>
</gene>
<dbReference type="Pfam" id="PF01548">
    <property type="entry name" value="DEDD_Tnp_IS110"/>
    <property type="match status" value="1"/>
</dbReference>
<dbReference type="EMBL" id="FOYL01000001">
    <property type="protein sequence ID" value="SFR00079.1"/>
    <property type="molecule type" value="Genomic_DNA"/>
</dbReference>
<sequence length="96" mass="10556">MLYVPGRLVNRMAGTFPGEGKTDAKDARTIAETARLRGDLTAVAGPDDIVAELRILTARLEELMEDWVRGSTGCVSWLARSSLIWNVLSTTPLVRR</sequence>
<dbReference type="Proteomes" id="UP000198583">
    <property type="component" value="Unassembled WGS sequence"/>
</dbReference>
<accession>A0A1I6D3P1</accession>
<dbReference type="GO" id="GO:0003677">
    <property type="term" value="F:DNA binding"/>
    <property type="evidence" value="ECO:0007669"/>
    <property type="project" value="InterPro"/>
</dbReference>
<evidence type="ECO:0000313" key="2">
    <source>
        <dbReference type="EMBL" id="SFR00079.1"/>
    </source>
</evidence>
<dbReference type="AlphaFoldDB" id="A0A1I6D3P1"/>
<dbReference type="GO" id="GO:0004803">
    <property type="term" value="F:transposase activity"/>
    <property type="evidence" value="ECO:0007669"/>
    <property type="project" value="InterPro"/>
</dbReference>
<organism evidence="2 3">
    <name type="scientific">Lentzea waywayandensis</name>
    <dbReference type="NCBI Taxonomy" id="84724"/>
    <lineage>
        <taxon>Bacteria</taxon>
        <taxon>Bacillati</taxon>
        <taxon>Actinomycetota</taxon>
        <taxon>Actinomycetes</taxon>
        <taxon>Pseudonocardiales</taxon>
        <taxon>Pseudonocardiaceae</taxon>
        <taxon>Lentzea</taxon>
    </lineage>
</organism>
<feature type="domain" description="Transposase IS110-like N-terminal" evidence="1">
    <location>
        <begin position="2"/>
        <end position="71"/>
    </location>
</feature>
<reference evidence="3" key="1">
    <citation type="submission" date="2016-10" db="EMBL/GenBank/DDBJ databases">
        <authorList>
            <person name="Varghese N."/>
            <person name="Submissions S."/>
        </authorList>
    </citation>
    <scope>NUCLEOTIDE SEQUENCE [LARGE SCALE GENOMIC DNA]</scope>
    <source>
        <strain evidence="3">DSM 44232</strain>
    </source>
</reference>
<evidence type="ECO:0000313" key="3">
    <source>
        <dbReference type="Proteomes" id="UP000198583"/>
    </source>
</evidence>
<dbReference type="InterPro" id="IPR002525">
    <property type="entry name" value="Transp_IS110-like_N"/>
</dbReference>
<proteinExistence type="predicted"/>